<dbReference type="NCBIfam" id="NF047636">
    <property type="entry name" value="CC_3452_fam"/>
    <property type="match status" value="1"/>
</dbReference>
<feature type="signal peptide" evidence="1">
    <location>
        <begin position="1"/>
        <end position="25"/>
    </location>
</feature>
<evidence type="ECO:0000313" key="3">
    <source>
        <dbReference type="Proteomes" id="UP000588068"/>
    </source>
</evidence>
<comment type="caution">
    <text evidence="2">The sequence shown here is derived from an EMBL/GenBank/DDBJ whole genome shotgun (WGS) entry which is preliminary data.</text>
</comment>
<dbReference type="InterPro" id="IPR058067">
    <property type="entry name" value="CC_3452-like"/>
</dbReference>
<name>A0A841HMS0_9GAMM</name>
<evidence type="ECO:0000256" key="1">
    <source>
        <dbReference type="SAM" id="SignalP"/>
    </source>
</evidence>
<dbReference type="Proteomes" id="UP000588068">
    <property type="component" value="Unassembled WGS sequence"/>
</dbReference>
<proteinExistence type="predicted"/>
<dbReference type="AlphaFoldDB" id="A0A841HMS0"/>
<dbReference type="Pfam" id="PF26624">
    <property type="entry name" value="DUF8200"/>
    <property type="match status" value="1"/>
</dbReference>
<dbReference type="EMBL" id="JACHHZ010000003">
    <property type="protein sequence ID" value="MBB6093904.1"/>
    <property type="molecule type" value="Genomic_DNA"/>
</dbReference>
<reference evidence="2 3" key="1">
    <citation type="submission" date="2020-08" db="EMBL/GenBank/DDBJ databases">
        <title>Genomic Encyclopedia of Type Strains, Phase IV (KMG-IV): sequencing the most valuable type-strain genomes for metagenomic binning, comparative biology and taxonomic classification.</title>
        <authorList>
            <person name="Goeker M."/>
        </authorList>
    </citation>
    <scope>NUCLEOTIDE SEQUENCE [LARGE SCALE GENOMIC DNA]</scope>
    <source>
        <strain evidence="2 3">DSM 26723</strain>
    </source>
</reference>
<accession>A0A841HMS0</accession>
<evidence type="ECO:0000313" key="2">
    <source>
        <dbReference type="EMBL" id="MBB6093904.1"/>
    </source>
</evidence>
<feature type="chain" id="PRO_5032584034" description="Secreted protein" evidence="1">
    <location>
        <begin position="26"/>
        <end position="107"/>
    </location>
</feature>
<evidence type="ECO:0008006" key="4">
    <source>
        <dbReference type="Google" id="ProtNLM"/>
    </source>
</evidence>
<sequence length="107" mass="11289">MMLNRRVALGALAICGLMLSATSKAQSYSGEATLATPVATPSETVIDGITWRCEDTKCVGRSLRAPKSSQTLECRKLALAVGQVTAFRSRGRRLSDDAIAECNGGAK</sequence>
<dbReference type="InterPro" id="IPR058513">
    <property type="entry name" value="DUF8200"/>
</dbReference>
<dbReference type="RefSeq" id="WP_184332701.1">
    <property type="nucleotide sequence ID" value="NZ_JACHHZ010000003.1"/>
</dbReference>
<keyword evidence="1" id="KW-0732">Signal</keyword>
<keyword evidence="3" id="KW-1185">Reference proteome</keyword>
<gene>
    <name evidence="2" type="ORF">HNQ60_002785</name>
</gene>
<protein>
    <recommendedName>
        <fullName evidence="4">Secreted protein</fullName>
    </recommendedName>
</protein>
<organism evidence="2 3">
    <name type="scientific">Povalibacter uvarum</name>
    <dbReference type="NCBI Taxonomy" id="732238"/>
    <lineage>
        <taxon>Bacteria</taxon>
        <taxon>Pseudomonadati</taxon>
        <taxon>Pseudomonadota</taxon>
        <taxon>Gammaproteobacteria</taxon>
        <taxon>Steroidobacterales</taxon>
        <taxon>Steroidobacteraceae</taxon>
        <taxon>Povalibacter</taxon>
    </lineage>
</organism>